<dbReference type="RefSeq" id="WP_173135606.1">
    <property type="nucleotide sequence ID" value="NZ_JABRWJ010000026.1"/>
</dbReference>
<organism evidence="1 2">
    <name type="scientific">Pseudaquabacterium terrae</name>
    <dbReference type="NCBI Taxonomy" id="2732868"/>
    <lineage>
        <taxon>Bacteria</taxon>
        <taxon>Pseudomonadati</taxon>
        <taxon>Pseudomonadota</taxon>
        <taxon>Betaproteobacteria</taxon>
        <taxon>Burkholderiales</taxon>
        <taxon>Sphaerotilaceae</taxon>
        <taxon>Pseudaquabacterium</taxon>
    </lineage>
</organism>
<gene>
    <name evidence="1" type="ORF">HLB44_36245</name>
</gene>
<evidence type="ECO:0000313" key="2">
    <source>
        <dbReference type="Proteomes" id="UP000737171"/>
    </source>
</evidence>
<accession>A0ABX2EVE0</accession>
<comment type="caution">
    <text evidence="1">The sequence shown here is derived from an EMBL/GenBank/DDBJ whole genome shotgun (WGS) entry which is preliminary data.</text>
</comment>
<reference evidence="1 2" key="1">
    <citation type="submission" date="2020-05" db="EMBL/GenBank/DDBJ databases">
        <title>Aquincola sp. isolate from soil.</title>
        <authorList>
            <person name="Han J."/>
            <person name="Kim D.-U."/>
        </authorList>
    </citation>
    <scope>NUCLEOTIDE SEQUENCE [LARGE SCALE GENOMIC DNA]</scope>
    <source>
        <strain evidence="1 2">S2</strain>
    </source>
</reference>
<protein>
    <submittedName>
        <fullName evidence="1">Nuclear transport factor 2 family protein</fullName>
    </submittedName>
</protein>
<name>A0ABX2EVE0_9BURK</name>
<proteinExistence type="predicted"/>
<dbReference type="SUPFAM" id="SSF54427">
    <property type="entry name" value="NTF2-like"/>
    <property type="match status" value="1"/>
</dbReference>
<dbReference type="InterPro" id="IPR032710">
    <property type="entry name" value="NTF2-like_dom_sf"/>
</dbReference>
<keyword evidence="2" id="KW-1185">Reference proteome</keyword>
<evidence type="ECO:0000313" key="1">
    <source>
        <dbReference type="EMBL" id="NRF72416.1"/>
    </source>
</evidence>
<dbReference type="Proteomes" id="UP000737171">
    <property type="component" value="Unassembled WGS sequence"/>
</dbReference>
<dbReference type="Gene3D" id="3.10.450.50">
    <property type="match status" value="1"/>
</dbReference>
<sequence length="141" mass="15526">MDESQFLQVFKPYYEAFAEHDEAHRMQLLREAMTPEAEIWGPKRVFAGYEQISEKITGFHNNWPGCRLVLDTGLNIFLNSARVGGAIVGPDGSVRARGEAVIELAADGRIQRVLPFWEPLPPLPASWPGALAGPPRQGSAA</sequence>
<dbReference type="EMBL" id="JABRWJ010000026">
    <property type="protein sequence ID" value="NRF72416.1"/>
    <property type="molecule type" value="Genomic_DNA"/>
</dbReference>